<dbReference type="RefSeq" id="YP_010667844.1">
    <property type="nucleotide sequence ID" value="NC_070952.1"/>
</dbReference>
<dbReference type="GeneID" id="77943978"/>
<sequence length="183" mass="20242">MLSKSTNAIIPETAVSYKFKVRDFADLFEGMSPEQIHVALEGALNIVFARPTSNMAIVEGSEPDTEEQTDEEDQLDHESQVVSSAVFALVAHGQTDDSAPLDSSVDLEDTPEYAQMEEAFQSIVSKFAAEVTEDKFNQDVVTLHGEMEYFAHIELFTYFYDTKNEVLSVTLISTPSEETSIAA</sequence>
<accession>A0AAE8BQ30</accession>
<reference evidence="1" key="1">
    <citation type="submission" date="2021-07" db="EMBL/GenBank/DDBJ databases">
        <authorList>
            <person name="Roth S.J."/>
            <person name="Krukonis G.P."/>
            <person name="Delesalle V.A."/>
        </authorList>
    </citation>
    <scope>NUCLEOTIDE SEQUENCE</scope>
</reference>
<name>A0AAE8BQ30_9CAUD</name>
<organism evidence="1 2">
    <name type="scientific">Erwinia phage AH04</name>
    <dbReference type="NCBI Taxonomy" id="2869569"/>
    <lineage>
        <taxon>Viruses</taxon>
        <taxon>Duplodnaviria</taxon>
        <taxon>Heunggongvirae</taxon>
        <taxon>Uroviricota</taxon>
        <taxon>Caudoviricetes</taxon>
        <taxon>Chimalliviridae</taxon>
        <taxon>Meadowvirus</taxon>
        <taxon>Meadowvirus AH04</taxon>
    </lineage>
</organism>
<dbReference type="Proteomes" id="UP000827517">
    <property type="component" value="Segment"/>
</dbReference>
<keyword evidence="2" id="KW-1185">Reference proteome</keyword>
<dbReference type="EMBL" id="MZ501267">
    <property type="protein sequence ID" value="QZA70573.1"/>
    <property type="molecule type" value="Genomic_DNA"/>
</dbReference>
<evidence type="ECO:0000313" key="2">
    <source>
        <dbReference type="Proteomes" id="UP000827517"/>
    </source>
</evidence>
<evidence type="ECO:0000313" key="1">
    <source>
        <dbReference type="EMBL" id="QZA70573.1"/>
    </source>
</evidence>
<gene>
    <name evidence="1" type="primary">90</name>
    <name evidence="1" type="ORF">AH04_90</name>
</gene>
<protein>
    <submittedName>
        <fullName evidence="1">Uncharacterized protein</fullName>
    </submittedName>
</protein>
<dbReference type="KEGG" id="vg:77943978"/>
<proteinExistence type="predicted"/>